<comment type="caution">
    <text evidence="1">The sequence shown here is derived from an EMBL/GenBank/DDBJ whole genome shotgun (WGS) entry which is preliminary data.</text>
</comment>
<name>A0ACB7SUZ1_HYAAI</name>
<proteinExistence type="predicted"/>
<dbReference type="EMBL" id="CM023482">
    <property type="protein sequence ID" value="KAH6937811.1"/>
    <property type="molecule type" value="Genomic_DNA"/>
</dbReference>
<evidence type="ECO:0000313" key="1">
    <source>
        <dbReference type="EMBL" id="KAH6937811.1"/>
    </source>
</evidence>
<reference evidence="1" key="1">
    <citation type="submission" date="2020-05" db="EMBL/GenBank/DDBJ databases">
        <title>Large-scale comparative analyses of tick genomes elucidate their genetic diversity and vector capacities.</title>
        <authorList>
            <person name="Jia N."/>
            <person name="Wang J."/>
            <person name="Shi W."/>
            <person name="Du L."/>
            <person name="Sun Y."/>
            <person name="Zhan W."/>
            <person name="Jiang J."/>
            <person name="Wang Q."/>
            <person name="Zhang B."/>
            <person name="Ji P."/>
            <person name="Sakyi L.B."/>
            <person name="Cui X."/>
            <person name="Yuan T."/>
            <person name="Jiang B."/>
            <person name="Yang W."/>
            <person name="Lam T.T.-Y."/>
            <person name="Chang Q."/>
            <person name="Ding S."/>
            <person name="Wang X."/>
            <person name="Zhu J."/>
            <person name="Ruan X."/>
            <person name="Zhao L."/>
            <person name="Wei J."/>
            <person name="Que T."/>
            <person name="Du C."/>
            <person name="Cheng J."/>
            <person name="Dai P."/>
            <person name="Han X."/>
            <person name="Huang E."/>
            <person name="Gao Y."/>
            <person name="Liu J."/>
            <person name="Shao H."/>
            <person name="Ye R."/>
            <person name="Li L."/>
            <person name="Wei W."/>
            <person name="Wang X."/>
            <person name="Wang C."/>
            <person name="Yang T."/>
            <person name="Huo Q."/>
            <person name="Li W."/>
            <person name="Guo W."/>
            <person name="Chen H."/>
            <person name="Zhou L."/>
            <person name="Ni X."/>
            <person name="Tian J."/>
            <person name="Zhou Y."/>
            <person name="Sheng Y."/>
            <person name="Liu T."/>
            <person name="Pan Y."/>
            <person name="Xia L."/>
            <person name="Li J."/>
            <person name="Zhao F."/>
            <person name="Cao W."/>
        </authorList>
    </citation>
    <scope>NUCLEOTIDE SEQUENCE</scope>
    <source>
        <strain evidence="1">Hyas-2018</strain>
    </source>
</reference>
<dbReference type="Proteomes" id="UP000821845">
    <property type="component" value="Chromosome 2"/>
</dbReference>
<sequence>MHSPDVVAPLPKLPSQSPRHGPQGTRRRRLYGGADEDTPGTAYTQPRHTTPLHGASRKNLTQMAWTTSPPPTTTTDRPSERANATVRDGRGAEQACASM</sequence>
<evidence type="ECO:0000313" key="2">
    <source>
        <dbReference type="Proteomes" id="UP000821845"/>
    </source>
</evidence>
<keyword evidence="2" id="KW-1185">Reference proteome</keyword>
<protein>
    <submittedName>
        <fullName evidence="1">Uncharacterized protein</fullName>
    </submittedName>
</protein>
<accession>A0ACB7SUZ1</accession>
<gene>
    <name evidence="1" type="ORF">HPB50_004192</name>
</gene>
<organism evidence="1 2">
    <name type="scientific">Hyalomma asiaticum</name>
    <name type="common">Tick</name>
    <dbReference type="NCBI Taxonomy" id="266040"/>
    <lineage>
        <taxon>Eukaryota</taxon>
        <taxon>Metazoa</taxon>
        <taxon>Ecdysozoa</taxon>
        <taxon>Arthropoda</taxon>
        <taxon>Chelicerata</taxon>
        <taxon>Arachnida</taxon>
        <taxon>Acari</taxon>
        <taxon>Parasitiformes</taxon>
        <taxon>Ixodida</taxon>
        <taxon>Ixodoidea</taxon>
        <taxon>Ixodidae</taxon>
        <taxon>Hyalomminae</taxon>
        <taxon>Hyalomma</taxon>
    </lineage>
</organism>